<sequence length="257" mass="27261">MKTSYKVLTTAVLVASVLGASASFAAEEDQKTTSKGKVTFEPATGEGSVTPPAEPEKPGKPIFPWDPTDPEGKPQPGGQGPLSIDFASSFDFGKQEIVSGDRHYKAASQLASKTPIEDGKAPETSVPNFVQITDSRGTEAGWTLSVTQEEQFKTAKNKVLTGGVVTLGNTNFYSHSESAAAEGRTEVVLAPGKKEVIMVAKEGTGAGTQFAQWGTEETDNGAESVDLFVPGGTTKYAQEYTTVFNWELSEEIANQEK</sequence>
<keyword evidence="5" id="KW-1185">Reference proteome</keyword>
<dbReference type="Proteomes" id="UP000287101">
    <property type="component" value="Unassembled WGS sequence"/>
</dbReference>
<feature type="signal peptide" evidence="2">
    <location>
        <begin position="1"/>
        <end position="25"/>
    </location>
</feature>
<evidence type="ECO:0000313" key="4">
    <source>
        <dbReference type="EMBL" id="RSU02979.1"/>
    </source>
</evidence>
<gene>
    <name evidence="4" type="ORF">CBF31_04435</name>
</gene>
<dbReference type="RefSeq" id="WP_126831190.1">
    <property type="nucleotide sequence ID" value="NZ_CBCRYB010000004.1"/>
</dbReference>
<protein>
    <recommendedName>
        <fullName evidence="3">WxL domain-containing protein</fullName>
    </recommendedName>
</protein>
<evidence type="ECO:0000259" key="3">
    <source>
        <dbReference type="Pfam" id="PF13731"/>
    </source>
</evidence>
<feature type="chain" id="PRO_5019255917" description="WxL domain-containing protein" evidence="2">
    <location>
        <begin position="26"/>
        <end position="257"/>
    </location>
</feature>
<feature type="region of interest" description="Disordered" evidence="1">
    <location>
        <begin position="25"/>
        <end position="84"/>
    </location>
</feature>
<keyword evidence="2" id="KW-0732">Signal</keyword>
<accession>A0A430A7C2</accession>
<evidence type="ECO:0000313" key="5">
    <source>
        <dbReference type="Proteomes" id="UP000287101"/>
    </source>
</evidence>
<dbReference type="InterPro" id="IPR027994">
    <property type="entry name" value="WxL_dom"/>
</dbReference>
<reference evidence="4 5" key="1">
    <citation type="submission" date="2017-05" db="EMBL/GenBank/DDBJ databases">
        <title>Vagococcus spp. assemblies.</title>
        <authorList>
            <person name="Gulvik C.A."/>
        </authorList>
    </citation>
    <scope>NUCLEOTIDE SEQUENCE [LARGE SCALE GENOMIC DNA]</scope>
    <source>
        <strain evidence="4 5">CCUG 41755</strain>
    </source>
</reference>
<name>A0A430A7C2_9ENTE</name>
<comment type="caution">
    <text evidence="4">The sequence shown here is derived from an EMBL/GenBank/DDBJ whole genome shotgun (WGS) entry which is preliminary data.</text>
</comment>
<organism evidence="4 5">
    <name type="scientific">Vagococcus fessus</name>
    <dbReference type="NCBI Taxonomy" id="120370"/>
    <lineage>
        <taxon>Bacteria</taxon>
        <taxon>Bacillati</taxon>
        <taxon>Bacillota</taxon>
        <taxon>Bacilli</taxon>
        <taxon>Lactobacillales</taxon>
        <taxon>Enterococcaceae</taxon>
        <taxon>Vagococcus</taxon>
    </lineage>
</organism>
<feature type="domain" description="WxL" evidence="3">
    <location>
        <begin position="28"/>
        <end position="250"/>
    </location>
</feature>
<dbReference type="AlphaFoldDB" id="A0A430A7C2"/>
<proteinExistence type="predicted"/>
<dbReference type="Pfam" id="PF13731">
    <property type="entry name" value="WxL"/>
    <property type="match status" value="1"/>
</dbReference>
<dbReference type="EMBL" id="NGJY01000002">
    <property type="protein sequence ID" value="RSU02979.1"/>
    <property type="molecule type" value="Genomic_DNA"/>
</dbReference>
<evidence type="ECO:0000256" key="2">
    <source>
        <dbReference type="SAM" id="SignalP"/>
    </source>
</evidence>
<evidence type="ECO:0000256" key="1">
    <source>
        <dbReference type="SAM" id="MobiDB-lite"/>
    </source>
</evidence>
<dbReference type="OrthoDB" id="2339326at2"/>